<dbReference type="InterPro" id="IPR001650">
    <property type="entry name" value="Helicase_C-like"/>
</dbReference>
<evidence type="ECO:0000256" key="3">
    <source>
        <dbReference type="ARBA" id="ARBA00022723"/>
    </source>
</evidence>
<dbReference type="Pfam" id="PF00271">
    <property type="entry name" value="Helicase_C"/>
    <property type="match status" value="1"/>
</dbReference>
<dbReference type="EC" id="5.6.2.4" evidence="13"/>
<dbReference type="GO" id="GO:0005524">
    <property type="term" value="F:ATP binding"/>
    <property type="evidence" value="ECO:0007669"/>
    <property type="project" value="UniProtKB-KW"/>
</dbReference>
<feature type="compositionally biased region" description="Low complexity" evidence="15">
    <location>
        <begin position="138"/>
        <end position="150"/>
    </location>
</feature>
<dbReference type="STRING" id="2070753.A0A3A2Z7P9"/>
<evidence type="ECO:0000256" key="11">
    <source>
        <dbReference type="ARBA" id="ARBA00023254"/>
    </source>
</evidence>
<comment type="catalytic activity">
    <reaction evidence="12">
        <text>Couples ATP hydrolysis with the unwinding of duplex DNA by translocating in the 3'-5' direction.</text>
        <dbReference type="EC" id="5.6.2.4"/>
    </reaction>
</comment>
<feature type="region of interest" description="Disordered" evidence="15">
    <location>
        <begin position="1043"/>
        <end position="1068"/>
    </location>
</feature>
<feature type="region of interest" description="Disordered" evidence="15">
    <location>
        <begin position="1108"/>
        <end position="1138"/>
    </location>
</feature>
<evidence type="ECO:0000313" key="19">
    <source>
        <dbReference type="Proteomes" id="UP000266188"/>
    </source>
</evidence>
<dbReference type="SMART" id="SM00973">
    <property type="entry name" value="Sec63"/>
    <property type="match status" value="1"/>
</dbReference>
<evidence type="ECO:0000256" key="4">
    <source>
        <dbReference type="ARBA" id="ARBA00022741"/>
    </source>
</evidence>
<dbReference type="PANTHER" id="PTHR47835">
    <property type="entry name" value="HFM1, ATP DEPENDENT DNA HELICASE HOMOLOG"/>
    <property type="match status" value="1"/>
</dbReference>
<dbReference type="GO" id="GO:0003676">
    <property type="term" value="F:nucleic acid binding"/>
    <property type="evidence" value="ECO:0007669"/>
    <property type="project" value="InterPro"/>
</dbReference>
<comment type="caution">
    <text evidence="18">The sequence shown here is derived from an EMBL/GenBank/DDBJ whole genome shotgun (WGS) entry which is preliminary data.</text>
</comment>
<keyword evidence="19" id="KW-1185">Reference proteome</keyword>
<proteinExistence type="inferred from homology"/>
<dbReference type="PANTHER" id="PTHR47835:SF3">
    <property type="entry name" value="HELICASE FOR MEIOSIS 1"/>
    <property type="match status" value="1"/>
</dbReference>
<evidence type="ECO:0000256" key="1">
    <source>
        <dbReference type="ARBA" id="ARBA00001947"/>
    </source>
</evidence>
<dbReference type="InterPro" id="IPR027417">
    <property type="entry name" value="P-loop_NTPase"/>
</dbReference>
<dbReference type="InterPro" id="IPR011545">
    <property type="entry name" value="DEAD/DEAH_box_helicase_dom"/>
</dbReference>
<feature type="compositionally biased region" description="Polar residues" evidence="15">
    <location>
        <begin position="1108"/>
        <end position="1135"/>
    </location>
</feature>
<evidence type="ECO:0000256" key="10">
    <source>
        <dbReference type="ARBA" id="ARBA00023235"/>
    </source>
</evidence>
<comment type="catalytic activity">
    <reaction evidence="14">
        <text>ATP + H2O = ADP + phosphate + H(+)</text>
        <dbReference type="Rhea" id="RHEA:13065"/>
        <dbReference type="ChEBI" id="CHEBI:15377"/>
        <dbReference type="ChEBI" id="CHEBI:15378"/>
        <dbReference type="ChEBI" id="CHEBI:30616"/>
        <dbReference type="ChEBI" id="CHEBI:43474"/>
        <dbReference type="ChEBI" id="CHEBI:456216"/>
        <dbReference type="EC" id="5.6.2.4"/>
    </reaction>
</comment>
<dbReference type="Proteomes" id="UP000266188">
    <property type="component" value="Unassembled WGS sequence"/>
</dbReference>
<keyword evidence="8" id="KW-0862">Zinc</keyword>
<comment type="cofactor">
    <cofactor evidence="1">
        <name>Zn(2+)</name>
        <dbReference type="ChEBI" id="CHEBI:29105"/>
    </cofactor>
</comment>
<feature type="compositionally biased region" description="Polar residues" evidence="15">
    <location>
        <begin position="19"/>
        <end position="35"/>
    </location>
</feature>
<dbReference type="InterPro" id="IPR036388">
    <property type="entry name" value="WH-like_DNA-bd_sf"/>
</dbReference>
<dbReference type="FunFam" id="1.10.3380.10:FF:000012">
    <property type="entry name" value="DEAD/DEAH box DNA helicase"/>
    <property type="match status" value="1"/>
</dbReference>
<dbReference type="Pfam" id="PF00270">
    <property type="entry name" value="DEAD"/>
    <property type="match status" value="1"/>
</dbReference>
<dbReference type="OrthoDB" id="5575at2759"/>
<dbReference type="FunFam" id="1.10.10.10:FF:000012">
    <property type="entry name" value="U5 small nuclear ribonucleoprotein helicase"/>
    <property type="match status" value="1"/>
</dbReference>
<evidence type="ECO:0000259" key="16">
    <source>
        <dbReference type="PROSITE" id="PS51192"/>
    </source>
</evidence>
<feature type="compositionally biased region" description="Low complexity" evidence="15">
    <location>
        <begin position="1284"/>
        <end position="1293"/>
    </location>
</feature>
<dbReference type="SMART" id="SM00487">
    <property type="entry name" value="DEXDc"/>
    <property type="match status" value="1"/>
</dbReference>
<dbReference type="PROSITE" id="PS51192">
    <property type="entry name" value="HELICASE_ATP_BIND_1"/>
    <property type="match status" value="1"/>
</dbReference>
<keyword evidence="7 18" id="KW-0347">Helicase</keyword>
<evidence type="ECO:0000313" key="18">
    <source>
        <dbReference type="EMBL" id="RJE18916.1"/>
    </source>
</evidence>
<evidence type="ECO:0000256" key="15">
    <source>
        <dbReference type="SAM" id="MobiDB-lite"/>
    </source>
</evidence>
<feature type="compositionally biased region" description="Polar residues" evidence="15">
    <location>
        <begin position="120"/>
        <end position="137"/>
    </location>
</feature>
<evidence type="ECO:0000256" key="7">
    <source>
        <dbReference type="ARBA" id="ARBA00022806"/>
    </source>
</evidence>
<evidence type="ECO:0000256" key="5">
    <source>
        <dbReference type="ARBA" id="ARBA00022771"/>
    </source>
</evidence>
<dbReference type="SUPFAM" id="SSF158702">
    <property type="entry name" value="Sec63 N-terminal domain-like"/>
    <property type="match status" value="1"/>
</dbReference>
<dbReference type="PROSITE" id="PS51194">
    <property type="entry name" value="HELICASE_CTER"/>
    <property type="match status" value="1"/>
</dbReference>
<keyword evidence="9" id="KW-0067">ATP-binding</keyword>
<dbReference type="InterPro" id="IPR057842">
    <property type="entry name" value="WH_MER3"/>
</dbReference>
<dbReference type="GO" id="GO:0043138">
    <property type="term" value="F:3'-5' DNA helicase activity"/>
    <property type="evidence" value="ECO:0007669"/>
    <property type="project" value="UniProtKB-EC"/>
</dbReference>
<evidence type="ECO:0000256" key="12">
    <source>
        <dbReference type="ARBA" id="ARBA00034617"/>
    </source>
</evidence>
<evidence type="ECO:0000256" key="6">
    <source>
        <dbReference type="ARBA" id="ARBA00022801"/>
    </source>
</evidence>
<dbReference type="GO" id="GO:0016787">
    <property type="term" value="F:hydrolase activity"/>
    <property type="evidence" value="ECO:0007669"/>
    <property type="project" value="UniProtKB-KW"/>
</dbReference>
<keyword evidence="3" id="KW-0479">Metal-binding</keyword>
<dbReference type="Pfam" id="PF23445">
    <property type="entry name" value="WHD_SNRNP200"/>
    <property type="match status" value="1"/>
</dbReference>
<dbReference type="Gene3D" id="3.40.50.300">
    <property type="entry name" value="P-loop containing nucleotide triphosphate hydrolases"/>
    <property type="match status" value="2"/>
</dbReference>
<evidence type="ECO:0000256" key="8">
    <source>
        <dbReference type="ARBA" id="ARBA00022833"/>
    </source>
</evidence>
<dbReference type="SUPFAM" id="SSF46785">
    <property type="entry name" value="Winged helix' DNA-binding domain"/>
    <property type="match status" value="1"/>
</dbReference>
<protein>
    <recommendedName>
        <fullName evidence="13">DNA 3'-5' helicase</fullName>
        <ecNumber evidence="13">5.6.2.4</ecNumber>
    </recommendedName>
</protein>
<dbReference type="EMBL" id="MVGC01000474">
    <property type="protein sequence ID" value="RJE18916.1"/>
    <property type="molecule type" value="Genomic_DNA"/>
</dbReference>
<comment type="similarity">
    <text evidence="2">Belongs to the helicase family. SKI2 subfamily.</text>
</comment>
<keyword evidence="6" id="KW-0378">Hydrolase</keyword>
<dbReference type="GO" id="GO:0007131">
    <property type="term" value="P:reciprocal meiotic recombination"/>
    <property type="evidence" value="ECO:0007669"/>
    <property type="project" value="UniProtKB-ARBA"/>
</dbReference>
<organism evidence="18 19">
    <name type="scientific">Aspergillus sclerotialis</name>
    <dbReference type="NCBI Taxonomy" id="2070753"/>
    <lineage>
        <taxon>Eukaryota</taxon>
        <taxon>Fungi</taxon>
        <taxon>Dikarya</taxon>
        <taxon>Ascomycota</taxon>
        <taxon>Pezizomycotina</taxon>
        <taxon>Eurotiomycetes</taxon>
        <taxon>Eurotiomycetidae</taxon>
        <taxon>Eurotiales</taxon>
        <taxon>Aspergillaceae</taxon>
        <taxon>Aspergillus</taxon>
        <taxon>Aspergillus subgen. Polypaecilum</taxon>
    </lineage>
</organism>
<dbReference type="InterPro" id="IPR036390">
    <property type="entry name" value="WH_DNA-bd_sf"/>
</dbReference>
<dbReference type="FunFam" id="3.40.50.300:FF:001076">
    <property type="entry name" value="ATP-dependent DNA helicase MER3"/>
    <property type="match status" value="1"/>
</dbReference>
<sequence length="1473" mass="164389">MNRKPRRVPFSAPIRTPYRQRSSTKLSGGPRQSRTGFIDQNLINGAHVRSNSDQFLLDESDARFPESESPPRQDDDIELDAFDLELLAQSDRASVNRPLLSASASAGCQVVSYQPEPLSRNGSSQTSRFFNSTSRITPSQGFSSSSSGPELGPPSSPLTRMTSGRAGGGTHDMPYEPSSSQLNRELLFSGPQVRRKPFENIPLSIRGIVLLPVSELQDRFRPLFDFPLFNAIQSKCFPSVYSSDDNIVLSAPTGSGKTVIMELAICRLLDNLKDERFKVIYQAPTKSLCSERFRDWNRKFAPLGLQCAELTGDTDYSHLRSIQNSQIIITTPEKWDSMTRKWKDHARLMQLVKLFLIDEVHILKEARGATLEAVVSRMKTFGSNVRFVALSATVPNSEDIATWLGKDATNQHVPAHREHFGEEFRPVKLQKFVYGYQSSANDFAFDKMCNSKLSDVIATHSCGKPIMIFCSTRNSTVATAKELSRLWSNTNPPARLWKRPSRRVEADSVGTATIVAGVAFHHAGLDPADRHTVETGFLQGKISIICCTSTLAVGVNLPCHMVIIKNTVGWQEGGCKEYSDLEMMQMLGRAGRPQFDDSAIAVILTRKERVDHYERLVSGSESLESCLHLNLIDHLNAEIGLGNVTNVESAVRWLAGTFLFVRLRRNPTHYKLKEGADKNDEDEMLRQICEKDIKLLQDCGLVSSENLKSTQFGDAMARYYVRFETMKTLLTLKPQASISQILSVVAQAEEFRDIRLKSGEKSLYKEINRAGSIRFPVKVDIATPAHKISLIIQAELGAVDFPDGEQFQKHKFPFQQDKTFVFTHINRLIRCVIDCQICLEDSIAVRNALELARSFGARVWDDSPLQMKQIDQIGIVAVRKLAGAGITSLEILEQTEAHQIDMILSKNPPFGVKLLSRLNDFPKLRVSVKMTGSDIKPGHPVKIRFKAEVAFMNEKIPTFFQRHPIYVCFLAETSDGHMIDFRRISASKVGNGHEIVLMTELKGAGQYITCYAMCDDIAGTLRWAELKPKIPAISFPPLPPVTATQDLAARPRMNTSRPRSNDISRIKPQSYLQTDVFDGDDLDLDDFLAADQGNDWTSLSQAPRPLSSQYVSHAGNSPANNNKRQAESAEQVQTWETDEPIRLENGRCKHFCCRDGLEKPPKPARKRPITGVQSKGQNQLTLSANVTKRVSAPTGGPDASVKQNKGIVGHGLTNPTFEPRDSKPSEWQVRGTGVAMESSIPRTQKEASPERIGYGEADKRDASTRPKHRRMSSSSDFGDDSFDDLPSPSALLDEAVESPVTFPDTTNRRTNEEKDENSIFDELLYTVDSPSADVQSQHHRAKSLTAMVDMAQQNTQPNSPSPYECVTKLDSPMSPNTFVDTEAQSTFESFIDLTNAQKRKYPFPDNKENIKKSVKLCTQSSVSNTESEMIIPKSPSNQTIVNHQEQVPSTVKKGWEDIDPILLDEFKDIVNFF</sequence>
<dbReference type="SUPFAM" id="SSF52540">
    <property type="entry name" value="P-loop containing nucleoside triphosphate hydrolases"/>
    <property type="match status" value="1"/>
</dbReference>
<dbReference type="GO" id="GO:0008270">
    <property type="term" value="F:zinc ion binding"/>
    <property type="evidence" value="ECO:0007669"/>
    <property type="project" value="UniProtKB-KW"/>
</dbReference>
<dbReference type="CDD" id="cd18795">
    <property type="entry name" value="SF2_C_Ski2"/>
    <property type="match status" value="1"/>
</dbReference>
<name>A0A3A2Z7P9_9EURO</name>
<dbReference type="Pfam" id="PF02889">
    <property type="entry name" value="Sec63"/>
    <property type="match status" value="1"/>
</dbReference>
<dbReference type="Gene3D" id="1.10.3380.10">
    <property type="entry name" value="Sec63 N-terminal domain-like domain"/>
    <property type="match status" value="1"/>
</dbReference>
<dbReference type="SMART" id="SM00490">
    <property type="entry name" value="HELICc"/>
    <property type="match status" value="1"/>
</dbReference>
<evidence type="ECO:0000259" key="17">
    <source>
        <dbReference type="PROSITE" id="PS51194"/>
    </source>
</evidence>
<keyword evidence="11" id="KW-0469">Meiosis</keyword>
<feature type="domain" description="Helicase ATP-binding" evidence="16">
    <location>
        <begin position="238"/>
        <end position="412"/>
    </location>
</feature>
<feature type="region of interest" description="Disordered" evidence="15">
    <location>
        <begin position="1189"/>
        <end position="1316"/>
    </location>
</feature>
<dbReference type="InterPro" id="IPR014001">
    <property type="entry name" value="Helicase_ATP-bd"/>
</dbReference>
<keyword evidence="4" id="KW-0547">Nucleotide-binding</keyword>
<feature type="region of interest" description="Disordered" evidence="15">
    <location>
        <begin position="1"/>
        <end position="40"/>
    </location>
</feature>
<feature type="region of interest" description="Disordered" evidence="15">
    <location>
        <begin position="115"/>
        <end position="179"/>
    </location>
</feature>
<evidence type="ECO:0000256" key="13">
    <source>
        <dbReference type="ARBA" id="ARBA00034808"/>
    </source>
</evidence>
<evidence type="ECO:0000256" key="14">
    <source>
        <dbReference type="ARBA" id="ARBA00048988"/>
    </source>
</evidence>
<accession>A0A3A2Z7P9</accession>
<reference evidence="19" key="1">
    <citation type="submission" date="2017-02" db="EMBL/GenBank/DDBJ databases">
        <authorList>
            <person name="Tafer H."/>
            <person name="Lopandic K."/>
        </authorList>
    </citation>
    <scope>NUCLEOTIDE SEQUENCE [LARGE SCALE GENOMIC DNA]</scope>
    <source>
        <strain evidence="19">CBS 366.77</strain>
    </source>
</reference>
<evidence type="ECO:0000256" key="9">
    <source>
        <dbReference type="ARBA" id="ARBA00022840"/>
    </source>
</evidence>
<feature type="domain" description="Helicase C-terminal" evidence="17">
    <location>
        <begin position="452"/>
        <end position="639"/>
    </location>
</feature>
<gene>
    <name evidence="18" type="ORF">PHISCL_08748</name>
</gene>
<dbReference type="InterPro" id="IPR052247">
    <property type="entry name" value="Meiotic_Crossover_Helicase"/>
</dbReference>
<keyword evidence="5" id="KW-0863">Zinc-finger</keyword>
<keyword evidence="10" id="KW-0413">Isomerase</keyword>
<dbReference type="InterPro" id="IPR004179">
    <property type="entry name" value="Sec63-dom"/>
</dbReference>
<dbReference type="Gene3D" id="1.10.10.10">
    <property type="entry name" value="Winged helix-like DNA-binding domain superfamily/Winged helix DNA-binding domain"/>
    <property type="match status" value="1"/>
</dbReference>
<evidence type="ECO:0000256" key="2">
    <source>
        <dbReference type="ARBA" id="ARBA00010140"/>
    </source>
</evidence>
<dbReference type="FunFam" id="3.40.50.300:FF:000950">
    <property type="entry name" value="probable ATP-dependent DNA helicase HFM1"/>
    <property type="match status" value="1"/>
</dbReference>